<dbReference type="GO" id="GO:0016788">
    <property type="term" value="F:hydrolase activity, acting on ester bonds"/>
    <property type="evidence" value="ECO:0007669"/>
    <property type="project" value="TreeGrafter"/>
</dbReference>
<evidence type="ECO:0000313" key="9">
    <source>
        <dbReference type="Proteomes" id="UP000191672"/>
    </source>
</evidence>
<dbReference type="Pfam" id="PF08925">
    <property type="entry name" value="DUF1907"/>
    <property type="match status" value="1"/>
</dbReference>
<dbReference type="AlphaFoldDB" id="A0A1V6PWG5"/>
<organism evidence="8 9">
    <name type="scientific">Penicillium antarcticum</name>
    <dbReference type="NCBI Taxonomy" id="416450"/>
    <lineage>
        <taxon>Eukaryota</taxon>
        <taxon>Fungi</taxon>
        <taxon>Dikarya</taxon>
        <taxon>Ascomycota</taxon>
        <taxon>Pezizomycotina</taxon>
        <taxon>Eurotiomycetes</taxon>
        <taxon>Eurotiomycetidae</taxon>
        <taxon>Eurotiales</taxon>
        <taxon>Aspergillaceae</taxon>
        <taxon>Penicillium</taxon>
    </lineage>
</organism>
<evidence type="ECO:0000256" key="5">
    <source>
        <dbReference type="ARBA" id="ARBA00022833"/>
    </source>
</evidence>
<comment type="subcellular location">
    <subcellularLocation>
        <location evidence="1">Nucleus</location>
    </subcellularLocation>
</comment>
<dbReference type="Proteomes" id="UP000191672">
    <property type="component" value="Unassembled WGS sequence"/>
</dbReference>
<evidence type="ECO:0000256" key="1">
    <source>
        <dbReference type="ARBA" id="ARBA00004123"/>
    </source>
</evidence>
<comment type="caution">
    <text evidence="8">The sequence shown here is derived from an EMBL/GenBank/DDBJ whole genome shotgun (WGS) entry which is preliminary data.</text>
</comment>
<dbReference type="SMART" id="SM01168">
    <property type="entry name" value="DUF1907"/>
    <property type="match status" value="1"/>
</dbReference>
<dbReference type="SUPFAM" id="SSF117856">
    <property type="entry name" value="AF0104/ALDC/Ptd012-like"/>
    <property type="match status" value="1"/>
</dbReference>
<evidence type="ECO:0000256" key="2">
    <source>
        <dbReference type="ARBA" id="ARBA00011245"/>
    </source>
</evidence>
<keyword evidence="3" id="KW-0479">Metal-binding</keyword>
<dbReference type="PANTHER" id="PTHR13204">
    <property type="entry name" value="PTD012 PROTEIN"/>
    <property type="match status" value="1"/>
</dbReference>
<keyword evidence="9" id="KW-1185">Reference proteome</keyword>
<evidence type="ECO:0000256" key="3">
    <source>
        <dbReference type="ARBA" id="ARBA00022723"/>
    </source>
</evidence>
<proteinExistence type="predicted"/>
<comment type="subunit">
    <text evidence="2">Monomer.</text>
</comment>
<accession>A0A1V6PWG5</accession>
<dbReference type="GO" id="GO:0005634">
    <property type="term" value="C:nucleus"/>
    <property type="evidence" value="ECO:0007669"/>
    <property type="project" value="UniProtKB-SubCell"/>
</dbReference>
<sequence>MAVTKHLRDPPPLDDLATVIERSLLSNFATASASVVQCPDLREAPFNLAGSGLSGNARIGDVGGQQHLFPQPVLDAKYSVLSLAKDMEMSPTRGFILGAGAAPFQDIGQNAELAPNLSWKANDSASDFTDKSSLSLENGTRVIKINQENSPKCEKLPSTNSALMINLFGSDGETGPVLKVSARTRTGEENFTNCIRNGLRDTYGESSPVSLGGAFLLKSGSAKFHVMPDFPPEDQLPFRDRQQLEKEWLSYHVFEAPVVL</sequence>
<dbReference type="InterPro" id="IPR015021">
    <property type="entry name" value="C11orf54_DUF1907"/>
</dbReference>
<reference evidence="9" key="1">
    <citation type="journal article" date="2017" name="Nat. Microbiol.">
        <title>Global analysis of biosynthetic gene clusters reveals vast potential of secondary metabolite production in Penicillium species.</title>
        <authorList>
            <person name="Nielsen J.C."/>
            <person name="Grijseels S."/>
            <person name="Prigent S."/>
            <person name="Ji B."/>
            <person name="Dainat J."/>
            <person name="Nielsen K.F."/>
            <person name="Frisvad J.C."/>
            <person name="Workman M."/>
            <person name="Nielsen J."/>
        </authorList>
    </citation>
    <scope>NUCLEOTIDE SEQUENCE [LARGE SCALE GENOMIC DNA]</scope>
    <source>
        <strain evidence="9">IBT 31811</strain>
    </source>
</reference>
<dbReference type="GO" id="GO:0008270">
    <property type="term" value="F:zinc ion binding"/>
    <property type="evidence" value="ECO:0007669"/>
    <property type="project" value="TreeGrafter"/>
</dbReference>
<keyword evidence="5" id="KW-0862">Zinc</keyword>
<keyword evidence="4" id="KW-0378">Hydrolase</keyword>
<evidence type="ECO:0000256" key="6">
    <source>
        <dbReference type="ARBA" id="ARBA00023242"/>
    </source>
</evidence>
<keyword evidence="6" id="KW-0539">Nucleus</keyword>
<evidence type="ECO:0000313" key="8">
    <source>
        <dbReference type="EMBL" id="OQD81303.1"/>
    </source>
</evidence>
<name>A0A1V6PWG5_9EURO</name>
<evidence type="ECO:0000259" key="7">
    <source>
        <dbReference type="SMART" id="SM01168"/>
    </source>
</evidence>
<dbReference type="EMBL" id="MDYN01000028">
    <property type="protein sequence ID" value="OQD81303.1"/>
    <property type="molecule type" value="Genomic_DNA"/>
</dbReference>
<dbReference type="PANTHER" id="PTHR13204:SF1">
    <property type="entry name" value="ESTER HYDROLASE C11ORF54"/>
    <property type="match status" value="1"/>
</dbReference>
<protein>
    <recommendedName>
        <fullName evidence="7">DUF1907 domain-containing protein</fullName>
    </recommendedName>
</protein>
<feature type="domain" description="DUF1907" evidence="7">
    <location>
        <begin position="19"/>
        <end position="260"/>
    </location>
</feature>
<evidence type="ECO:0000256" key="4">
    <source>
        <dbReference type="ARBA" id="ARBA00022801"/>
    </source>
</evidence>
<gene>
    <name evidence="8" type="ORF">PENANT_c028G11198</name>
</gene>